<evidence type="ECO:0000313" key="1">
    <source>
        <dbReference type="Proteomes" id="UP000000437"/>
    </source>
</evidence>
<name>A0AC58I3L2_DANRE</name>
<protein>
    <submittedName>
        <fullName evidence="2">Protein unc-93 homolog A isoform X2</fullName>
    </submittedName>
</protein>
<sequence length="255" mass="28039">MKKIMSRNTKNVLVVSFGFLLLFTAYGGLQSLQSSLNAEEGMGVISLSVIYAAIILSSMFLPPIMIKNLGCKWTIVVSMGCYVAYSFGNLAPGWASLMSTSAILGMGGSPLWSAKCTYLTISGNRQGQKHNKKGQDLINQYFGIFFFIFQSSGVWGNLMSSLIFGQDQNIVEVPKENLEFCGVSTCLDNFTVIGNSTRPSKHLVDTLLGCYIGVGLLAIIFVAVFLDNIDRDQAKEFRSTKGNKSFLFILFWISF</sequence>
<organism evidence="1 2">
    <name type="scientific">Danio rerio</name>
    <name type="common">Zebrafish</name>
    <name type="synonym">Brachydanio rerio</name>
    <dbReference type="NCBI Taxonomy" id="7955"/>
    <lineage>
        <taxon>Eukaryota</taxon>
        <taxon>Metazoa</taxon>
        <taxon>Chordata</taxon>
        <taxon>Craniata</taxon>
        <taxon>Vertebrata</taxon>
        <taxon>Euteleostomi</taxon>
        <taxon>Actinopterygii</taxon>
        <taxon>Neopterygii</taxon>
        <taxon>Teleostei</taxon>
        <taxon>Ostariophysi</taxon>
        <taxon>Cypriniformes</taxon>
        <taxon>Danionidae</taxon>
        <taxon>Danioninae</taxon>
        <taxon>Danio</taxon>
    </lineage>
</organism>
<gene>
    <name evidence="2" type="primary">unc93a</name>
    <name evidence="2" type="synonym">si:dkey-14a7.1</name>
    <name evidence="2" type="synonym">Unc-93A</name>
</gene>
<keyword evidence="1" id="KW-1185">Reference proteome</keyword>
<accession>A0AC58I3L2</accession>
<dbReference type="RefSeq" id="XP_073788823.1">
    <property type="nucleotide sequence ID" value="XM_073932722.1"/>
</dbReference>
<proteinExistence type="predicted"/>
<reference evidence="2" key="1">
    <citation type="submission" date="2025-08" db="UniProtKB">
        <authorList>
            <consortium name="RefSeq"/>
        </authorList>
    </citation>
    <scope>IDENTIFICATION</scope>
    <source>
        <strain evidence="2">Tuebingen</strain>
        <tissue evidence="2">Fibroblasts and whole tissue</tissue>
    </source>
</reference>
<evidence type="ECO:0000313" key="2">
    <source>
        <dbReference type="RefSeq" id="XP_073788823.1"/>
    </source>
</evidence>
<dbReference type="Proteomes" id="UP000000437">
    <property type="component" value="Chromosome 20"/>
</dbReference>